<dbReference type="Proteomes" id="UP000244005">
    <property type="component" value="Unassembled WGS sequence"/>
</dbReference>
<keyword evidence="2" id="KW-1185">Reference proteome</keyword>
<sequence length="175" mass="19317">MSACQEMKGVAVENLRMDLHSFRRGLHTSNCQVSELELGSSSGNMARKASRPFCAATAPSVRAAVGRIPGTNDNSIWDVLEQGATEGGISVGFWDESRRNVAMRTSLWPDVDRLKCFRSDTEEDRNPRLFVKSCVLDLASIRNLMFLACSSFLRGDSLNFSAALDFRSLAKCMRG</sequence>
<gene>
    <name evidence="1" type="ORF">MARPO_0028s0054</name>
</gene>
<reference evidence="2" key="1">
    <citation type="journal article" date="2017" name="Cell">
        <title>Insights into land plant evolution garnered from the Marchantia polymorpha genome.</title>
        <authorList>
            <person name="Bowman J.L."/>
            <person name="Kohchi T."/>
            <person name="Yamato K.T."/>
            <person name="Jenkins J."/>
            <person name="Shu S."/>
            <person name="Ishizaki K."/>
            <person name="Yamaoka S."/>
            <person name="Nishihama R."/>
            <person name="Nakamura Y."/>
            <person name="Berger F."/>
            <person name="Adam C."/>
            <person name="Aki S.S."/>
            <person name="Althoff F."/>
            <person name="Araki T."/>
            <person name="Arteaga-Vazquez M.A."/>
            <person name="Balasubrmanian S."/>
            <person name="Barry K."/>
            <person name="Bauer D."/>
            <person name="Boehm C.R."/>
            <person name="Briginshaw L."/>
            <person name="Caballero-Perez J."/>
            <person name="Catarino B."/>
            <person name="Chen F."/>
            <person name="Chiyoda S."/>
            <person name="Chovatia M."/>
            <person name="Davies K.M."/>
            <person name="Delmans M."/>
            <person name="Demura T."/>
            <person name="Dierschke T."/>
            <person name="Dolan L."/>
            <person name="Dorantes-Acosta A.E."/>
            <person name="Eklund D.M."/>
            <person name="Florent S.N."/>
            <person name="Flores-Sandoval E."/>
            <person name="Fujiyama A."/>
            <person name="Fukuzawa H."/>
            <person name="Galik B."/>
            <person name="Grimanelli D."/>
            <person name="Grimwood J."/>
            <person name="Grossniklaus U."/>
            <person name="Hamada T."/>
            <person name="Haseloff J."/>
            <person name="Hetherington A.J."/>
            <person name="Higo A."/>
            <person name="Hirakawa Y."/>
            <person name="Hundley H.N."/>
            <person name="Ikeda Y."/>
            <person name="Inoue K."/>
            <person name="Inoue S.I."/>
            <person name="Ishida S."/>
            <person name="Jia Q."/>
            <person name="Kakita M."/>
            <person name="Kanazawa T."/>
            <person name="Kawai Y."/>
            <person name="Kawashima T."/>
            <person name="Kennedy M."/>
            <person name="Kinose K."/>
            <person name="Kinoshita T."/>
            <person name="Kohara Y."/>
            <person name="Koide E."/>
            <person name="Komatsu K."/>
            <person name="Kopischke S."/>
            <person name="Kubo M."/>
            <person name="Kyozuka J."/>
            <person name="Lagercrantz U."/>
            <person name="Lin S.S."/>
            <person name="Lindquist E."/>
            <person name="Lipzen A.M."/>
            <person name="Lu C.W."/>
            <person name="De Luna E."/>
            <person name="Martienssen R.A."/>
            <person name="Minamino N."/>
            <person name="Mizutani M."/>
            <person name="Mizutani M."/>
            <person name="Mochizuki N."/>
            <person name="Monte I."/>
            <person name="Mosher R."/>
            <person name="Nagasaki H."/>
            <person name="Nakagami H."/>
            <person name="Naramoto S."/>
            <person name="Nishitani K."/>
            <person name="Ohtani M."/>
            <person name="Okamoto T."/>
            <person name="Okumura M."/>
            <person name="Phillips J."/>
            <person name="Pollak B."/>
            <person name="Reinders A."/>
            <person name="Rovekamp M."/>
            <person name="Sano R."/>
            <person name="Sawa S."/>
            <person name="Schmid M.W."/>
            <person name="Shirakawa M."/>
            <person name="Solano R."/>
            <person name="Spunde A."/>
            <person name="Suetsugu N."/>
            <person name="Sugano S."/>
            <person name="Sugiyama A."/>
            <person name="Sun R."/>
            <person name="Suzuki Y."/>
            <person name="Takenaka M."/>
            <person name="Takezawa D."/>
            <person name="Tomogane H."/>
            <person name="Tsuzuki M."/>
            <person name="Ueda T."/>
            <person name="Umeda M."/>
            <person name="Ward J.M."/>
            <person name="Watanabe Y."/>
            <person name="Yazaki K."/>
            <person name="Yokoyama R."/>
            <person name="Yoshitake Y."/>
            <person name="Yotsui I."/>
            <person name="Zachgo S."/>
            <person name="Schmutz J."/>
        </authorList>
    </citation>
    <scope>NUCLEOTIDE SEQUENCE [LARGE SCALE GENOMIC DNA]</scope>
    <source>
        <strain evidence="2">Tak-1</strain>
    </source>
</reference>
<dbReference type="Gramene" id="Mp2g00970.1">
    <property type="protein sequence ID" value="Mp2g00970.1.cds1"/>
    <property type="gene ID" value="Mp2g00970"/>
</dbReference>
<name>A0A2R6X9F4_MARPO</name>
<proteinExistence type="predicted"/>
<organism evidence="1 2">
    <name type="scientific">Marchantia polymorpha</name>
    <name type="common">Common liverwort</name>
    <name type="synonym">Marchantia aquatica</name>
    <dbReference type="NCBI Taxonomy" id="3197"/>
    <lineage>
        <taxon>Eukaryota</taxon>
        <taxon>Viridiplantae</taxon>
        <taxon>Streptophyta</taxon>
        <taxon>Embryophyta</taxon>
        <taxon>Marchantiophyta</taxon>
        <taxon>Marchantiopsida</taxon>
        <taxon>Marchantiidae</taxon>
        <taxon>Marchantiales</taxon>
        <taxon>Marchantiaceae</taxon>
        <taxon>Marchantia</taxon>
    </lineage>
</organism>
<dbReference type="AlphaFoldDB" id="A0A2R6X9F4"/>
<protein>
    <submittedName>
        <fullName evidence="1">Uncharacterized protein</fullName>
    </submittedName>
</protein>
<evidence type="ECO:0000313" key="1">
    <source>
        <dbReference type="EMBL" id="PTQ42737.1"/>
    </source>
</evidence>
<dbReference type="EMBL" id="KZ772700">
    <property type="protein sequence ID" value="PTQ42737.1"/>
    <property type="molecule type" value="Genomic_DNA"/>
</dbReference>
<accession>A0A2R6X9F4</accession>
<evidence type="ECO:0000313" key="2">
    <source>
        <dbReference type="Proteomes" id="UP000244005"/>
    </source>
</evidence>